<protein>
    <submittedName>
        <fullName evidence="1">XRE family transcriptional regulator</fullName>
    </submittedName>
</protein>
<accession>A0AC61RQG9</accession>
<proteinExistence type="predicted"/>
<evidence type="ECO:0000313" key="2">
    <source>
        <dbReference type="Proteomes" id="UP000304953"/>
    </source>
</evidence>
<dbReference type="EMBL" id="SRYA01000062">
    <property type="protein sequence ID" value="TGY91303.1"/>
    <property type="molecule type" value="Genomic_DNA"/>
</dbReference>
<organism evidence="1 2">
    <name type="scientific">Petralouisia muris</name>
    <dbReference type="NCBI Taxonomy" id="3032872"/>
    <lineage>
        <taxon>Bacteria</taxon>
        <taxon>Bacillati</taxon>
        <taxon>Bacillota</taxon>
        <taxon>Clostridia</taxon>
        <taxon>Lachnospirales</taxon>
        <taxon>Lachnospiraceae</taxon>
        <taxon>Petralouisia</taxon>
    </lineage>
</organism>
<sequence length="70" mass="8126">MRKGSYLPLWHLLLKRGMTKSQMRIETWLTTNAFANMNKGQHISMESLIRICDAMDCNLNDVVELVKAEE</sequence>
<gene>
    <name evidence="1" type="ORF">E5329_21800</name>
</gene>
<comment type="caution">
    <text evidence="1">The sequence shown here is derived from an EMBL/GenBank/DDBJ whole genome shotgun (WGS) entry which is preliminary data.</text>
</comment>
<evidence type="ECO:0000313" key="1">
    <source>
        <dbReference type="EMBL" id="TGY91303.1"/>
    </source>
</evidence>
<reference evidence="1" key="1">
    <citation type="submission" date="2019-04" db="EMBL/GenBank/DDBJ databases">
        <title>Microbes associate with the intestines of laboratory mice.</title>
        <authorList>
            <person name="Navarre W."/>
            <person name="Wong E."/>
            <person name="Huang K."/>
            <person name="Tropini C."/>
            <person name="Ng K."/>
            <person name="Yu B."/>
        </authorList>
    </citation>
    <scope>NUCLEOTIDE SEQUENCE</scope>
    <source>
        <strain evidence="1">NM01_1-7b</strain>
    </source>
</reference>
<name>A0AC61RQG9_9FIRM</name>
<keyword evidence="2" id="KW-1185">Reference proteome</keyword>
<dbReference type="Proteomes" id="UP000304953">
    <property type="component" value="Unassembled WGS sequence"/>
</dbReference>